<organism evidence="1 2">
    <name type="scientific">Ceratopteris richardii</name>
    <name type="common">Triangle waterfern</name>
    <dbReference type="NCBI Taxonomy" id="49495"/>
    <lineage>
        <taxon>Eukaryota</taxon>
        <taxon>Viridiplantae</taxon>
        <taxon>Streptophyta</taxon>
        <taxon>Embryophyta</taxon>
        <taxon>Tracheophyta</taxon>
        <taxon>Polypodiopsida</taxon>
        <taxon>Polypodiidae</taxon>
        <taxon>Polypodiales</taxon>
        <taxon>Pteridineae</taxon>
        <taxon>Pteridaceae</taxon>
        <taxon>Parkerioideae</taxon>
        <taxon>Ceratopteris</taxon>
    </lineage>
</organism>
<reference evidence="1" key="1">
    <citation type="submission" date="2021-08" db="EMBL/GenBank/DDBJ databases">
        <title>WGS assembly of Ceratopteris richardii.</title>
        <authorList>
            <person name="Marchant D.B."/>
            <person name="Chen G."/>
            <person name="Jenkins J."/>
            <person name="Shu S."/>
            <person name="Leebens-Mack J."/>
            <person name="Grimwood J."/>
            <person name="Schmutz J."/>
            <person name="Soltis P."/>
            <person name="Soltis D."/>
            <person name="Chen Z.-H."/>
        </authorList>
    </citation>
    <scope>NUCLEOTIDE SEQUENCE</scope>
    <source>
        <strain evidence="1">Whitten #5841</strain>
        <tissue evidence="1">Leaf</tissue>
    </source>
</reference>
<evidence type="ECO:0000313" key="2">
    <source>
        <dbReference type="Proteomes" id="UP000825935"/>
    </source>
</evidence>
<proteinExistence type="predicted"/>
<protein>
    <submittedName>
        <fullName evidence="1">Uncharacterized protein</fullName>
    </submittedName>
</protein>
<name>A0A8T2S4P6_CERRI</name>
<sequence>MNIQQILAIPSGDCVHCPCPLLETKIYIKCYCFAAYRLLSLKFSEWVLHSGLILSAHMIGVEGSLLDTKAGGACKPNSYSGCVVLSYKEQAWFSCSYGRGWSGNLLS</sequence>
<dbReference type="AlphaFoldDB" id="A0A8T2S4P6"/>
<dbReference type="Proteomes" id="UP000825935">
    <property type="component" value="Chromosome 22"/>
</dbReference>
<evidence type="ECO:0000313" key="1">
    <source>
        <dbReference type="EMBL" id="KAH7307126.1"/>
    </source>
</evidence>
<gene>
    <name evidence="1" type="ORF">KP509_22G047000</name>
</gene>
<comment type="caution">
    <text evidence="1">The sequence shown here is derived from an EMBL/GenBank/DDBJ whole genome shotgun (WGS) entry which is preliminary data.</text>
</comment>
<accession>A0A8T2S4P6</accession>
<keyword evidence="2" id="KW-1185">Reference proteome</keyword>
<dbReference type="EMBL" id="CM035427">
    <property type="protein sequence ID" value="KAH7307126.1"/>
    <property type="molecule type" value="Genomic_DNA"/>
</dbReference>